<dbReference type="GO" id="GO:0019546">
    <property type="term" value="P:L-arginine deiminase pathway"/>
    <property type="evidence" value="ECO:0007669"/>
    <property type="project" value="TreeGrafter"/>
</dbReference>
<gene>
    <name evidence="4" type="ORF">GR702_05585</name>
</gene>
<dbReference type="EC" id="3.5.3.6" evidence="2"/>
<dbReference type="EMBL" id="WVTD01000003">
    <property type="protein sequence ID" value="MYL97243.1"/>
    <property type="molecule type" value="Genomic_DNA"/>
</dbReference>
<name>A0A7X4GEN2_9SPHN</name>
<organism evidence="4 5">
    <name type="scientific">Novosphingobium silvae</name>
    <dbReference type="NCBI Taxonomy" id="2692619"/>
    <lineage>
        <taxon>Bacteria</taxon>
        <taxon>Pseudomonadati</taxon>
        <taxon>Pseudomonadota</taxon>
        <taxon>Alphaproteobacteria</taxon>
        <taxon>Sphingomonadales</taxon>
        <taxon>Sphingomonadaceae</taxon>
        <taxon>Novosphingobium</taxon>
    </lineage>
</organism>
<dbReference type="Proteomes" id="UP000465810">
    <property type="component" value="Unassembled WGS sequence"/>
</dbReference>
<comment type="pathway">
    <text evidence="1">Amino-acid degradation; L-arginine degradation via ADI pathway; carbamoyl phosphate from L-arginine: step 1/2.</text>
</comment>
<sequence>MKLDFAAERLPLNDPAPLRPGVSGETHRLTDVVLCAPSNLATVPCCSVTRESIRNGFSVSMAQAMAQHSALTRTLSQRGVRCHIVPAHPDLADQCFTRDVAVTTPWGLVGLNPALSHRRSEVDQMFAALARHGVQPYDRVVSGTIEGGDVCVARPGLLILGMSGERTTAEGASAFAAPFEKDGWQVLRYAFDPHFLHLDTMFCMLDQDRALACVDVLDDWFIEAITAQGIELIPVSYKASRRLGCNILSLDGKTILMSSVSADEGSSDGRSVADDVRKAGFDVVELDISQFAACGGGIHCLTMPLRREPC</sequence>
<comment type="catalytic activity">
    <reaction evidence="3">
        <text>L-arginine + H2O = L-citrulline + NH4(+)</text>
        <dbReference type="Rhea" id="RHEA:19597"/>
        <dbReference type="ChEBI" id="CHEBI:15377"/>
        <dbReference type="ChEBI" id="CHEBI:28938"/>
        <dbReference type="ChEBI" id="CHEBI:32682"/>
        <dbReference type="ChEBI" id="CHEBI:57743"/>
        <dbReference type="EC" id="3.5.3.6"/>
    </reaction>
</comment>
<evidence type="ECO:0000256" key="1">
    <source>
        <dbReference type="ARBA" id="ARBA00005213"/>
    </source>
</evidence>
<dbReference type="Pfam" id="PF19420">
    <property type="entry name" value="DDAH_eukar"/>
    <property type="match status" value="1"/>
</dbReference>
<dbReference type="GO" id="GO:0016990">
    <property type="term" value="F:arginine deiminase activity"/>
    <property type="evidence" value="ECO:0007669"/>
    <property type="project" value="UniProtKB-EC"/>
</dbReference>
<accession>A0A7X4GEN2</accession>
<comment type="caution">
    <text evidence="4">The sequence shown here is derived from an EMBL/GenBank/DDBJ whole genome shotgun (WGS) entry which is preliminary data.</text>
</comment>
<dbReference type="Gene3D" id="3.75.10.10">
    <property type="entry name" value="L-arginine/glycine Amidinotransferase, Chain A"/>
    <property type="match status" value="1"/>
</dbReference>
<reference evidence="4 5" key="1">
    <citation type="submission" date="2019-12" db="EMBL/GenBank/DDBJ databases">
        <authorList>
            <person name="Feng G."/>
            <person name="Zhu H."/>
        </authorList>
    </citation>
    <scope>NUCLEOTIDE SEQUENCE [LARGE SCALE GENOMIC DNA]</scope>
    <source>
        <strain evidence="4 5">FGD1</strain>
    </source>
</reference>
<proteinExistence type="predicted"/>
<evidence type="ECO:0000256" key="2">
    <source>
        <dbReference type="ARBA" id="ARBA00012171"/>
    </source>
</evidence>
<evidence type="ECO:0000313" key="5">
    <source>
        <dbReference type="Proteomes" id="UP000465810"/>
    </source>
</evidence>
<dbReference type="RefSeq" id="WP_160984982.1">
    <property type="nucleotide sequence ID" value="NZ_WVTD01000003.1"/>
</dbReference>
<evidence type="ECO:0000313" key="4">
    <source>
        <dbReference type="EMBL" id="MYL97243.1"/>
    </source>
</evidence>
<protein>
    <recommendedName>
        <fullName evidence="2">arginine deiminase</fullName>
        <ecNumber evidence="2">3.5.3.6</ecNumber>
    </recommendedName>
</protein>
<keyword evidence="5" id="KW-1185">Reference proteome</keyword>
<dbReference type="PANTHER" id="PTHR47271:SF2">
    <property type="entry name" value="ARGININE DEIMINASE"/>
    <property type="match status" value="1"/>
</dbReference>
<dbReference type="AlphaFoldDB" id="A0A7X4GEN2"/>
<dbReference type="SUPFAM" id="SSF55909">
    <property type="entry name" value="Pentein"/>
    <property type="match status" value="1"/>
</dbReference>
<evidence type="ECO:0000256" key="3">
    <source>
        <dbReference type="ARBA" id="ARBA00049429"/>
    </source>
</evidence>
<dbReference type="PANTHER" id="PTHR47271">
    <property type="entry name" value="ARGININE DEIMINASE"/>
    <property type="match status" value="1"/>
</dbReference>